<keyword evidence="2" id="KW-1185">Reference proteome</keyword>
<accession>A0ABV8DPP6</accession>
<evidence type="ECO:0008006" key="3">
    <source>
        <dbReference type="Google" id="ProtNLM"/>
    </source>
</evidence>
<dbReference type="Proteomes" id="UP001595696">
    <property type="component" value="Unassembled WGS sequence"/>
</dbReference>
<dbReference type="RefSeq" id="WP_378611432.1">
    <property type="nucleotide sequence ID" value="NZ_JBHSAX010000006.1"/>
</dbReference>
<organism evidence="1 2">
    <name type="scientific">Nocardia jiangsuensis</name>
    <dbReference type="NCBI Taxonomy" id="1691563"/>
    <lineage>
        <taxon>Bacteria</taxon>
        <taxon>Bacillati</taxon>
        <taxon>Actinomycetota</taxon>
        <taxon>Actinomycetes</taxon>
        <taxon>Mycobacteriales</taxon>
        <taxon>Nocardiaceae</taxon>
        <taxon>Nocardia</taxon>
    </lineage>
</organism>
<dbReference type="EMBL" id="JBHSAX010000006">
    <property type="protein sequence ID" value="MFC3961675.1"/>
    <property type="molecule type" value="Genomic_DNA"/>
</dbReference>
<dbReference type="InterPro" id="IPR036890">
    <property type="entry name" value="HATPase_C_sf"/>
</dbReference>
<reference evidence="2" key="1">
    <citation type="journal article" date="2019" name="Int. J. Syst. Evol. Microbiol.">
        <title>The Global Catalogue of Microorganisms (GCM) 10K type strain sequencing project: providing services to taxonomists for standard genome sequencing and annotation.</title>
        <authorList>
            <consortium name="The Broad Institute Genomics Platform"/>
            <consortium name="The Broad Institute Genome Sequencing Center for Infectious Disease"/>
            <person name="Wu L."/>
            <person name="Ma J."/>
        </authorList>
    </citation>
    <scope>NUCLEOTIDE SEQUENCE [LARGE SCALE GENOMIC DNA]</scope>
    <source>
        <strain evidence="2">CGMCC 4.7330</strain>
    </source>
</reference>
<evidence type="ECO:0000313" key="2">
    <source>
        <dbReference type="Proteomes" id="UP001595696"/>
    </source>
</evidence>
<dbReference type="Gene3D" id="3.30.565.10">
    <property type="entry name" value="Histidine kinase-like ATPase, C-terminal domain"/>
    <property type="match status" value="1"/>
</dbReference>
<evidence type="ECO:0000313" key="1">
    <source>
        <dbReference type="EMBL" id="MFC3961675.1"/>
    </source>
</evidence>
<name>A0ABV8DPP6_9NOCA</name>
<gene>
    <name evidence="1" type="ORF">ACFO0B_06705</name>
</gene>
<sequence>MPDSTVAMEFDARPEQLGMVRALTRVLALQLELALDEAADLELAVHEVGTALVAIAAPGAVVRCEYRSRATTIGVLVSSTTVIAPRTTGLGWHIVRTLASNLTVDCVPDDPQHTVIVGFNWARPLGWNHL</sequence>
<proteinExistence type="predicted"/>
<protein>
    <recommendedName>
        <fullName evidence="3">Serine/threonine-protein kinase RsbW</fullName>
    </recommendedName>
</protein>
<comment type="caution">
    <text evidence="1">The sequence shown here is derived from an EMBL/GenBank/DDBJ whole genome shotgun (WGS) entry which is preliminary data.</text>
</comment>